<feature type="repeat" description="WD" evidence="7">
    <location>
        <begin position="264"/>
        <end position="296"/>
    </location>
</feature>
<dbReference type="SUPFAM" id="SSF50978">
    <property type="entry name" value="WD40 repeat-like"/>
    <property type="match status" value="1"/>
</dbReference>
<dbReference type="PROSITE" id="PS50082">
    <property type="entry name" value="WD_REPEATS_2"/>
    <property type="match status" value="3"/>
</dbReference>
<dbReference type="AlphaFoldDB" id="A0A6J2UHK2"/>
<accession>A0A6J2UHK2</accession>
<evidence type="ECO:0000256" key="3">
    <source>
        <dbReference type="ARBA" id="ARBA00022737"/>
    </source>
</evidence>
<evidence type="ECO:0000256" key="4">
    <source>
        <dbReference type="ARBA" id="ARBA00023187"/>
    </source>
</evidence>
<sequence length="320" mass="35625">MSHQQLPIKCAGHSNAVFQLAYSQVCESGYYLASACQSGEPMLRHGDTGDWVGTFKGHDGPVFGVDLNANATLLATSGDDCTVRIWNALDGVEIKILDKMRVARCVAFDSKAEYLVAGSQNCRLVLYSLQQSSTVAPTFYPGGHSHGVRNVLFCRDDRALLSSSHDRTIRLWDRLSHQQVHHLALPHHAKSLELCADRETVTIAYSKKVLFINANTFEVLLLHHMVFHLKGASLHPQKESFVCAGSDHFVYKCDYKSGSILESFEAHCVNIRSIKYSPDGEVYATSANDGSIHLWQQNVGKNYGLWRSVETRNEQLNDNV</sequence>
<keyword evidence="9" id="KW-0675">Receptor</keyword>
<gene>
    <name evidence="9" type="primary">LOC115634382</name>
</gene>
<reference evidence="9" key="1">
    <citation type="submission" date="2025-08" db="UniProtKB">
        <authorList>
            <consortium name="RefSeq"/>
        </authorList>
    </citation>
    <scope>IDENTIFICATION</scope>
    <source>
        <strain evidence="9">11010-0011.00</strain>
        <tissue evidence="9">Whole body</tissue>
    </source>
</reference>
<evidence type="ECO:0000256" key="5">
    <source>
        <dbReference type="ARBA" id="ARBA00038394"/>
    </source>
</evidence>
<dbReference type="InterPro" id="IPR001680">
    <property type="entry name" value="WD40_rpt"/>
</dbReference>
<name>A0A6J2UHK2_DROLE</name>
<dbReference type="GO" id="GO:0016301">
    <property type="term" value="F:kinase activity"/>
    <property type="evidence" value="ECO:0007669"/>
    <property type="project" value="UniProtKB-KW"/>
</dbReference>
<dbReference type="PANTHER" id="PTHR19877:SF13">
    <property type="entry name" value="SERINE-THREONINE KINASE RECEPTOR-ASSOCIATED PROTEIN"/>
    <property type="match status" value="1"/>
</dbReference>
<dbReference type="GO" id="GO:0003723">
    <property type="term" value="F:RNA binding"/>
    <property type="evidence" value="ECO:0007669"/>
    <property type="project" value="TreeGrafter"/>
</dbReference>
<dbReference type="Gene3D" id="2.130.10.10">
    <property type="entry name" value="YVTN repeat-like/Quinoprotein amine dehydrogenase"/>
    <property type="match status" value="2"/>
</dbReference>
<dbReference type="GO" id="GO:0032797">
    <property type="term" value="C:SMN complex"/>
    <property type="evidence" value="ECO:0007669"/>
    <property type="project" value="TreeGrafter"/>
</dbReference>
<dbReference type="InterPro" id="IPR020472">
    <property type="entry name" value="WD40_PAC1"/>
</dbReference>
<dbReference type="InterPro" id="IPR015943">
    <property type="entry name" value="WD40/YVTN_repeat-like_dom_sf"/>
</dbReference>
<dbReference type="InterPro" id="IPR036322">
    <property type="entry name" value="WD40_repeat_dom_sf"/>
</dbReference>
<comment type="similarity">
    <text evidence="5">Belongs to the WD repeat STRAP family.</text>
</comment>
<dbReference type="OrthoDB" id="200206at2759"/>
<dbReference type="Pfam" id="PF00400">
    <property type="entry name" value="WD40"/>
    <property type="match status" value="3"/>
</dbReference>
<dbReference type="SMART" id="SM00320">
    <property type="entry name" value="WD40"/>
    <property type="match status" value="5"/>
</dbReference>
<keyword evidence="9" id="KW-0418">Kinase</keyword>
<evidence type="ECO:0000256" key="1">
    <source>
        <dbReference type="ARBA" id="ARBA00022574"/>
    </source>
</evidence>
<keyword evidence="1 7" id="KW-0853">WD repeat</keyword>
<evidence type="ECO:0000313" key="8">
    <source>
        <dbReference type="Proteomes" id="UP000504634"/>
    </source>
</evidence>
<keyword evidence="9" id="KW-0808">Transferase</keyword>
<feature type="repeat" description="WD" evidence="7">
    <location>
        <begin position="55"/>
        <end position="96"/>
    </location>
</feature>
<keyword evidence="8" id="KW-1185">Reference proteome</keyword>
<evidence type="ECO:0000256" key="6">
    <source>
        <dbReference type="ARBA" id="ARBA00040390"/>
    </source>
</evidence>
<keyword evidence="4" id="KW-0508">mRNA splicing</keyword>
<keyword evidence="3" id="KW-0677">Repeat</keyword>
<organism evidence="8 9">
    <name type="scientific">Drosophila lebanonensis</name>
    <name type="common">Fruit fly</name>
    <name type="synonym">Scaptodrosophila lebanonensis</name>
    <dbReference type="NCBI Taxonomy" id="7225"/>
    <lineage>
        <taxon>Eukaryota</taxon>
        <taxon>Metazoa</taxon>
        <taxon>Ecdysozoa</taxon>
        <taxon>Arthropoda</taxon>
        <taxon>Hexapoda</taxon>
        <taxon>Insecta</taxon>
        <taxon>Pterygota</taxon>
        <taxon>Neoptera</taxon>
        <taxon>Endopterygota</taxon>
        <taxon>Diptera</taxon>
        <taxon>Brachycera</taxon>
        <taxon>Muscomorpha</taxon>
        <taxon>Ephydroidea</taxon>
        <taxon>Drosophilidae</taxon>
        <taxon>Scaptodrosophila</taxon>
    </lineage>
</organism>
<dbReference type="PROSITE" id="PS50294">
    <property type="entry name" value="WD_REPEATS_REGION"/>
    <property type="match status" value="3"/>
</dbReference>
<dbReference type="Proteomes" id="UP000504634">
    <property type="component" value="Unplaced"/>
</dbReference>
<proteinExistence type="inferred from homology"/>
<feature type="repeat" description="WD" evidence="7">
    <location>
        <begin position="141"/>
        <end position="182"/>
    </location>
</feature>
<dbReference type="RefSeq" id="XP_030387926.1">
    <property type="nucleotide sequence ID" value="XM_030532066.1"/>
</dbReference>
<dbReference type="GO" id="GO:0000387">
    <property type="term" value="P:spliceosomal snRNP assembly"/>
    <property type="evidence" value="ECO:0007669"/>
    <property type="project" value="TreeGrafter"/>
</dbReference>
<keyword evidence="2" id="KW-0507">mRNA processing</keyword>
<dbReference type="PANTHER" id="PTHR19877">
    <property type="entry name" value="EUKARYOTIC TRANSLATION INITIATION FACTOR 3 SUBUNIT I"/>
    <property type="match status" value="1"/>
</dbReference>
<evidence type="ECO:0000256" key="7">
    <source>
        <dbReference type="PROSITE-ProRule" id="PRU00221"/>
    </source>
</evidence>
<dbReference type="PRINTS" id="PR00320">
    <property type="entry name" value="GPROTEINBRPT"/>
</dbReference>
<dbReference type="GeneID" id="115634382"/>
<protein>
    <recommendedName>
        <fullName evidence="6">Serine-threonine kinase receptor-associated protein</fullName>
    </recommendedName>
</protein>
<evidence type="ECO:0000313" key="9">
    <source>
        <dbReference type="RefSeq" id="XP_030387926.1"/>
    </source>
</evidence>
<evidence type="ECO:0000256" key="2">
    <source>
        <dbReference type="ARBA" id="ARBA00022664"/>
    </source>
</evidence>